<name>S5YAW7_9CAUD</name>
<sequence>MRLSGGIARGRVNPRSLSAMAKTRSRGTRSGLRTGRARVARTGHGGPTLHHSTGGVGAFSARSGGRGGGGYRGFKSKKQWRWAWANKKPWARKKSHETKGGYHALPASKHSGKKGSRTPG</sequence>
<evidence type="ECO:0000256" key="1">
    <source>
        <dbReference type="SAM" id="MobiDB-lite"/>
    </source>
</evidence>
<proteinExistence type="predicted"/>
<dbReference type="OrthoDB" id="24294at10239"/>
<dbReference type="EMBL" id="KF024727">
    <property type="protein sequence ID" value="AGT12810.1"/>
    <property type="molecule type" value="Genomic_DNA"/>
</dbReference>
<dbReference type="GeneID" id="16546920"/>
<protein>
    <submittedName>
        <fullName evidence="2">Uncharacterized protein</fullName>
    </submittedName>
</protein>
<dbReference type="KEGG" id="vg:16546920"/>
<organism evidence="2 3">
    <name type="scientific">Mycobacterium phage Reprobate</name>
    <dbReference type="NCBI Taxonomy" id="1340828"/>
    <lineage>
        <taxon>Viruses</taxon>
        <taxon>Duplodnaviria</taxon>
        <taxon>Heunggongvirae</taxon>
        <taxon>Uroviricota</taxon>
        <taxon>Caudoviricetes</taxon>
        <taxon>Bclasvirinae</taxon>
        <taxon>Acadianvirus</taxon>
        <taxon>Acadianvirus reprobate</taxon>
    </lineage>
</organism>
<feature type="region of interest" description="Disordered" evidence="1">
    <location>
        <begin position="1"/>
        <end position="34"/>
    </location>
</feature>
<reference evidence="3" key="1">
    <citation type="submission" date="2013-05" db="EMBL/GenBank/DDBJ databases">
        <authorList>
            <person name="Gramoney N."/>
            <person name="Khoza Z."/>
            <person name="Mackenzie J.S."/>
            <person name="Masiteng M.B."/>
            <person name="Mhlamvu N.R."/>
            <person name="Moonsamy B."/>
            <person name="Pillay B."/>
            <person name="Larsen M.H."/>
            <person name="Jacobs W.Jr."/>
            <person name="Rubin E.J."/>
            <person name="Kasprowicz V.O."/>
            <person name="Bishai W.R."/>
            <person name="Bowman C.A."/>
            <person name="Russell D.A."/>
            <person name="Jacobs-Sera D."/>
            <person name="Hendrix R.W."/>
            <person name="Hatfull G.F."/>
        </authorList>
    </citation>
    <scope>NUCLEOTIDE SEQUENCE [LARGE SCALE GENOMIC DNA]</scope>
</reference>
<evidence type="ECO:0000313" key="2">
    <source>
        <dbReference type="EMBL" id="AGT12810.1"/>
    </source>
</evidence>
<gene>
    <name evidence="2" type="primary">74</name>
    <name evidence="2" type="ORF">REPROBATE_74</name>
</gene>
<dbReference type="Proteomes" id="UP000015555">
    <property type="component" value="Segment"/>
</dbReference>
<evidence type="ECO:0000313" key="3">
    <source>
        <dbReference type="Proteomes" id="UP000015555"/>
    </source>
</evidence>
<keyword evidence="3" id="KW-1185">Reference proteome</keyword>
<dbReference type="RefSeq" id="YP_008409995.1">
    <property type="nucleotide sequence ID" value="NC_022064.1"/>
</dbReference>
<feature type="compositionally biased region" description="Basic residues" evidence="1">
    <location>
        <begin position="110"/>
        <end position="120"/>
    </location>
</feature>
<accession>S5YAW7</accession>
<feature type="region of interest" description="Disordered" evidence="1">
    <location>
        <begin position="86"/>
        <end position="120"/>
    </location>
</feature>